<dbReference type="NCBIfam" id="TIGR00996">
    <property type="entry name" value="Mtu_fam_mce"/>
    <property type="match status" value="1"/>
</dbReference>
<keyword evidence="1" id="KW-0472">Membrane</keyword>
<dbReference type="Pfam" id="PF02470">
    <property type="entry name" value="MlaD"/>
    <property type="match status" value="1"/>
</dbReference>
<keyword evidence="1" id="KW-1133">Transmembrane helix</keyword>
<accession>A0AAU4K7M3</accession>
<evidence type="ECO:0000313" key="4">
    <source>
        <dbReference type="EMBL" id="WUM21922.1"/>
    </source>
</evidence>
<dbReference type="GO" id="GO:0005576">
    <property type="term" value="C:extracellular region"/>
    <property type="evidence" value="ECO:0007669"/>
    <property type="project" value="TreeGrafter"/>
</dbReference>
<gene>
    <name evidence="4" type="ORF">OG579_09210</name>
</gene>
<dbReference type="InterPro" id="IPR052336">
    <property type="entry name" value="MlaD_Phospholipid_Transporter"/>
</dbReference>
<dbReference type="Pfam" id="PF11887">
    <property type="entry name" value="Mce4_CUP1"/>
    <property type="match status" value="1"/>
</dbReference>
<evidence type="ECO:0000256" key="1">
    <source>
        <dbReference type="SAM" id="Phobius"/>
    </source>
</evidence>
<keyword evidence="1" id="KW-0812">Transmembrane</keyword>
<dbReference type="Proteomes" id="UP001432128">
    <property type="component" value="Chromosome"/>
</dbReference>
<evidence type="ECO:0000313" key="5">
    <source>
        <dbReference type="Proteomes" id="UP001432128"/>
    </source>
</evidence>
<feature type="domain" description="Mce/MlaD" evidence="2">
    <location>
        <begin position="42"/>
        <end position="114"/>
    </location>
</feature>
<dbReference type="InterPro" id="IPR024516">
    <property type="entry name" value="Mce_C"/>
</dbReference>
<dbReference type="AlphaFoldDB" id="A0AAU4K7M3"/>
<evidence type="ECO:0000259" key="2">
    <source>
        <dbReference type="Pfam" id="PF02470"/>
    </source>
</evidence>
<dbReference type="RefSeq" id="WP_328858883.1">
    <property type="nucleotide sequence ID" value="NZ_CP108021.1"/>
</dbReference>
<sequence length="390" mass="41618">MRTEHSTTQRRIGALVLVTVIVAAFALAVMQFNNTFRSTSGVTLTAERAGLVMNPDAKVRLRGVTIGRVTRISPQGDRVQLDLDIDTDQLNKVPANVEAQIRSNTVFGAKSVDLALPPDPSPARLRAGSTIAADRVQVELNTVFARLVDVLAKLQPEKLNATLGAIDTALSGKGDQIGQGLDDLSKLLQRTNPTLPELNRTIRATATVTDTYADAFPDLSRVIDNLTRTGNTLADRSTNLDALLVNTTGLADTVNGIVAPKKATIMTALSNLDPVSQLLGYYSPGLACFLRATDGAGRKALPIFGEKTGYLSLNAGVLPGKEPYRYPEDLPKVGVQGPPTCALGLSDINATAHAPFYVGDTAPQPYQPRTTPKADPRKLFQIMFGPVPRG</sequence>
<dbReference type="PANTHER" id="PTHR33371:SF19">
    <property type="entry name" value="MCE-FAMILY PROTEIN MCE4A"/>
    <property type="match status" value="1"/>
</dbReference>
<dbReference type="InterPro" id="IPR005693">
    <property type="entry name" value="Mce"/>
</dbReference>
<dbReference type="KEGG" id="whr:OG579_09210"/>
<reference evidence="4 5" key="1">
    <citation type="submission" date="2022-10" db="EMBL/GenBank/DDBJ databases">
        <title>The complete genomes of actinobacterial strains from the NBC collection.</title>
        <authorList>
            <person name="Joergensen T.S."/>
            <person name="Alvarez Arevalo M."/>
            <person name="Sterndorff E.B."/>
            <person name="Faurdal D."/>
            <person name="Vuksanovic O."/>
            <person name="Mourched A.-S."/>
            <person name="Charusanti P."/>
            <person name="Shaw S."/>
            <person name="Blin K."/>
            <person name="Weber T."/>
        </authorList>
    </citation>
    <scope>NUCLEOTIDE SEQUENCE [LARGE SCALE GENOMIC DNA]</scope>
    <source>
        <strain evidence="4 5">NBC_00319</strain>
    </source>
</reference>
<protein>
    <submittedName>
        <fullName evidence="4">MCE family protein</fullName>
    </submittedName>
</protein>
<evidence type="ECO:0000259" key="3">
    <source>
        <dbReference type="Pfam" id="PF11887"/>
    </source>
</evidence>
<feature type="domain" description="Mammalian cell entry C-terminal" evidence="3">
    <location>
        <begin position="121"/>
        <end position="338"/>
    </location>
</feature>
<name>A0AAU4K7M3_9NOCA</name>
<dbReference type="GO" id="GO:0051701">
    <property type="term" value="P:biological process involved in interaction with host"/>
    <property type="evidence" value="ECO:0007669"/>
    <property type="project" value="TreeGrafter"/>
</dbReference>
<dbReference type="EMBL" id="CP108021">
    <property type="protein sequence ID" value="WUM21922.1"/>
    <property type="molecule type" value="Genomic_DNA"/>
</dbReference>
<keyword evidence="5" id="KW-1185">Reference proteome</keyword>
<dbReference type="PANTHER" id="PTHR33371">
    <property type="entry name" value="INTERMEMBRANE PHOSPHOLIPID TRANSPORT SYSTEM BINDING PROTEIN MLAD-RELATED"/>
    <property type="match status" value="1"/>
</dbReference>
<proteinExistence type="predicted"/>
<feature type="transmembrane region" description="Helical" evidence="1">
    <location>
        <begin position="12"/>
        <end position="32"/>
    </location>
</feature>
<organism evidence="4 5">
    <name type="scientific">Williamsia herbipolensis</name>
    <dbReference type="NCBI Taxonomy" id="1603258"/>
    <lineage>
        <taxon>Bacteria</taxon>
        <taxon>Bacillati</taxon>
        <taxon>Actinomycetota</taxon>
        <taxon>Actinomycetes</taxon>
        <taxon>Mycobacteriales</taxon>
        <taxon>Nocardiaceae</taxon>
        <taxon>Williamsia</taxon>
    </lineage>
</organism>
<dbReference type="InterPro" id="IPR003399">
    <property type="entry name" value="Mce/MlaD"/>
</dbReference>